<reference evidence="1" key="1">
    <citation type="submission" date="2019-08" db="EMBL/GenBank/DDBJ databases">
        <authorList>
            <person name="Kucharzyk K."/>
            <person name="Murdoch R.W."/>
            <person name="Higgins S."/>
            <person name="Loffler F."/>
        </authorList>
    </citation>
    <scope>NUCLEOTIDE SEQUENCE</scope>
</reference>
<dbReference type="AlphaFoldDB" id="A0A644TUB7"/>
<name>A0A644TUB7_9ZZZZ</name>
<accession>A0A644TUB7</accession>
<evidence type="ECO:0000313" key="1">
    <source>
        <dbReference type="EMBL" id="MPL70067.1"/>
    </source>
</evidence>
<protein>
    <submittedName>
        <fullName evidence="1">Uncharacterized protein</fullName>
    </submittedName>
</protein>
<gene>
    <name evidence="1" type="ORF">SDC9_15818</name>
</gene>
<proteinExistence type="predicted"/>
<sequence>MSIYLVLALIGFVLIFKKLFSSFAKKIMENVPQFEEQNPNKNINQPDFSDFFERKETIKKVKTKDYIEATKPQNKINNTKITNSINEVELKEENEFDLRKAVIYSEIINNPFLSR</sequence>
<dbReference type="EMBL" id="VSSQ01000051">
    <property type="protein sequence ID" value="MPL70067.1"/>
    <property type="molecule type" value="Genomic_DNA"/>
</dbReference>
<organism evidence="1">
    <name type="scientific">bioreactor metagenome</name>
    <dbReference type="NCBI Taxonomy" id="1076179"/>
    <lineage>
        <taxon>unclassified sequences</taxon>
        <taxon>metagenomes</taxon>
        <taxon>ecological metagenomes</taxon>
    </lineage>
</organism>
<comment type="caution">
    <text evidence="1">The sequence shown here is derived from an EMBL/GenBank/DDBJ whole genome shotgun (WGS) entry which is preliminary data.</text>
</comment>